<dbReference type="EMBL" id="AUWU02000002">
    <property type="protein sequence ID" value="KAH0576316.1"/>
    <property type="molecule type" value="Genomic_DNA"/>
</dbReference>
<evidence type="ECO:0000313" key="1">
    <source>
        <dbReference type="EMBL" id="EST44421.1"/>
    </source>
</evidence>
<evidence type="ECO:0000313" key="2">
    <source>
        <dbReference type="EMBL" id="KAH0576316.1"/>
    </source>
</evidence>
<reference evidence="1 2" key="1">
    <citation type="journal article" date="2014" name="PLoS Genet.">
        <title>The Genome of Spironucleus salmonicida Highlights a Fish Pathogen Adapted to Fluctuating Environments.</title>
        <authorList>
            <person name="Xu F."/>
            <person name="Jerlstrom-Hultqvist J."/>
            <person name="Einarsson E."/>
            <person name="Astvaldsson A."/>
            <person name="Svard S.G."/>
            <person name="Andersson J.O."/>
        </authorList>
    </citation>
    <scope>NUCLEOTIDE SEQUENCE</scope>
    <source>
        <strain evidence="2">ATCC 50377</strain>
    </source>
</reference>
<gene>
    <name evidence="1" type="ORF">SS50377_15727</name>
    <name evidence="2" type="ORF">SS50377_21879</name>
</gene>
<protein>
    <submittedName>
        <fullName evidence="1">Uncharacterized protein</fullName>
    </submittedName>
</protein>
<organism evidence="1">
    <name type="scientific">Spironucleus salmonicida</name>
    <dbReference type="NCBI Taxonomy" id="348837"/>
    <lineage>
        <taxon>Eukaryota</taxon>
        <taxon>Metamonada</taxon>
        <taxon>Diplomonadida</taxon>
        <taxon>Hexamitidae</taxon>
        <taxon>Hexamitinae</taxon>
        <taxon>Spironucleus</taxon>
    </lineage>
</organism>
<accession>V6LL04</accession>
<sequence length="235" mass="25643">MPISLQTLKTSLKQFNLITDIKIIVSSNDMSSILFFNSLSIEQFSTLISAPLRLQPHTFLTAKCGNCQILPSRKAIFQFDDIEKEFSVFSASLATLDLSKGPDGEKFAKLMHEKVLISNQRVSELSAPIVVKFSKKILPGPPPAKSCAEVSEIVRGLCFGSDNQHEYSIFTLSGVVLNGNDLRDIAEHLSATGQMFYMAFISGGIAGRRGRIGRVTVSCYGACSEIALEVEDAVD</sequence>
<keyword evidence="3" id="KW-1185">Reference proteome</keyword>
<dbReference type="Proteomes" id="UP000018208">
    <property type="component" value="Unassembled WGS sequence"/>
</dbReference>
<dbReference type="VEuPathDB" id="GiardiaDB:SS50377_21879"/>
<evidence type="ECO:0000313" key="3">
    <source>
        <dbReference type="Proteomes" id="UP000018208"/>
    </source>
</evidence>
<proteinExistence type="predicted"/>
<reference evidence="2" key="2">
    <citation type="submission" date="2020-12" db="EMBL/GenBank/DDBJ databases">
        <title>New Spironucleus salmonicida genome in near-complete chromosomes.</title>
        <authorList>
            <person name="Xu F."/>
            <person name="Kurt Z."/>
            <person name="Jimenez-Gonzalez A."/>
            <person name="Astvaldsson A."/>
            <person name="Andersson J.O."/>
            <person name="Svard S.G."/>
        </authorList>
    </citation>
    <scope>NUCLEOTIDE SEQUENCE</scope>
    <source>
        <strain evidence="2">ATCC 50377</strain>
    </source>
</reference>
<dbReference type="EMBL" id="KI546116">
    <property type="protein sequence ID" value="EST44421.1"/>
    <property type="molecule type" value="Genomic_DNA"/>
</dbReference>
<dbReference type="AlphaFoldDB" id="V6LL04"/>
<name>V6LL04_9EUKA</name>